<protein>
    <submittedName>
        <fullName evidence="2">Uncharacterized protein</fullName>
    </submittedName>
</protein>
<evidence type="ECO:0000313" key="3">
    <source>
        <dbReference type="Proteomes" id="UP001219934"/>
    </source>
</evidence>
<proteinExistence type="predicted"/>
<organism evidence="2 3">
    <name type="scientific">Pogonophryne albipinna</name>
    <dbReference type="NCBI Taxonomy" id="1090488"/>
    <lineage>
        <taxon>Eukaryota</taxon>
        <taxon>Metazoa</taxon>
        <taxon>Chordata</taxon>
        <taxon>Craniata</taxon>
        <taxon>Vertebrata</taxon>
        <taxon>Euteleostomi</taxon>
        <taxon>Actinopterygii</taxon>
        <taxon>Neopterygii</taxon>
        <taxon>Teleostei</taxon>
        <taxon>Neoteleostei</taxon>
        <taxon>Acanthomorphata</taxon>
        <taxon>Eupercaria</taxon>
        <taxon>Perciformes</taxon>
        <taxon>Notothenioidei</taxon>
        <taxon>Pogonophryne</taxon>
    </lineage>
</organism>
<gene>
    <name evidence="2" type="ORF">JOQ06_021193</name>
</gene>
<dbReference type="EMBL" id="JAPTMU010000001">
    <property type="protein sequence ID" value="KAJ4949684.1"/>
    <property type="molecule type" value="Genomic_DNA"/>
</dbReference>
<evidence type="ECO:0000256" key="1">
    <source>
        <dbReference type="SAM" id="MobiDB-lite"/>
    </source>
</evidence>
<feature type="non-terminal residue" evidence="2">
    <location>
        <position position="1"/>
    </location>
</feature>
<reference evidence="2" key="1">
    <citation type="submission" date="2022-11" db="EMBL/GenBank/DDBJ databases">
        <title>Chromosome-level genome of Pogonophryne albipinna.</title>
        <authorList>
            <person name="Jo E."/>
        </authorList>
    </citation>
    <scope>NUCLEOTIDE SEQUENCE</scope>
    <source>
        <strain evidence="2">SGF0006</strain>
        <tissue evidence="2">Muscle</tissue>
    </source>
</reference>
<evidence type="ECO:0000313" key="2">
    <source>
        <dbReference type="EMBL" id="KAJ4949684.1"/>
    </source>
</evidence>
<name>A0AAD6FX88_9TELE</name>
<comment type="caution">
    <text evidence="2">The sequence shown here is derived from an EMBL/GenBank/DDBJ whole genome shotgun (WGS) entry which is preliminary data.</text>
</comment>
<accession>A0AAD6FX88</accession>
<dbReference type="AlphaFoldDB" id="A0AAD6FX88"/>
<feature type="region of interest" description="Disordered" evidence="1">
    <location>
        <begin position="47"/>
        <end position="93"/>
    </location>
</feature>
<sequence>PQGHARLGGVTWYGRCPSPPSPHLSPLPHCSLALVISAIRGLSSMTTSRRNLLGEPSNTPPRAMERRTNGMEVNRSRSQWLHSPFDHENTVTL</sequence>
<dbReference type="Proteomes" id="UP001219934">
    <property type="component" value="Unassembled WGS sequence"/>
</dbReference>
<feature type="non-terminal residue" evidence="2">
    <location>
        <position position="93"/>
    </location>
</feature>
<feature type="compositionally biased region" description="Basic and acidic residues" evidence="1">
    <location>
        <begin position="84"/>
        <end position="93"/>
    </location>
</feature>
<keyword evidence="3" id="KW-1185">Reference proteome</keyword>